<accession>A0A069PIW7</accession>
<dbReference type="SUPFAM" id="SSF50891">
    <property type="entry name" value="Cyclophilin-like"/>
    <property type="match status" value="1"/>
</dbReference>
<keyword evidence="3" id="KW-1185">Reference proteome</keyword>
<evidence type="ECO:0000259" key="1">
    <source>
        <dbReference type="Pfam" id="PF18050"/>
    </source>
</evidence>
<dbReference type="Proteomes" id="UP000027466">
    <property type="component" value="Unassembled WGS sequence"/>
</dbReference>
<evidence type="ECO:0000313" key="2">
    <source>
        <dbReference type="EMBL" id="KDR40540.1"/>
    </source>
</evidence>
<evidence type="ECO:0000313" key="3">
    <source>
        <dbReference type="Proteomes" id="UP000027466"/>
    </source>
</evidence>
<dbReference type="Gene3D" id="2.40.100.20">
    <property type="match status" value="1"/>
</dbReference>
<sequence>MKISIKFDGQTIIADLKDNPSSRDLVAQLPLTLNFEDYHATEKIAYPPRKLATQDAPAGFDPSVGTVAYYAPWGNLALFYKDFGYSKSLVNLGNIVSGMDALLKATSFNATIERVID</sequence>
<dbReference type="EMBL" id="JFHC01000039">
    <property type="protein sequence ID" value="KDR40540.1"/>
    <property type="molecule type" value="Genomic_DNA"/>
</dbReference>
<proteinExistence type="predicted"/>
<dbReference type="Pfam" id="PF18050">
    <property type="entry name" value="Cyclophil_like2"/>
    <property type="match status" value="1"/>
</dbReference>
<dbReference type="AlphaFoldDB" id="A0A069PIW7"/>
<dbReference type="InterPro" id="IPR029000">
    <property type="entry name" value="Cyclophilin-like_dom_sf"/>
</dbReference>
<organism evidence="2 3">
    <name type="scientific">Caballeronia glathei</name>
    <dbReference type="NCBI Taxonomy" id="60547"/>
    <lineage>
        <taxon>Bacteria</taxon>
        <taxon>Pseudomonadati</taxon>
        <taxon>Pseudomonadota</taxon>
        <taxon>Betaproteobacteria</taxon>
        <taxon>Burkholderiales</taxon>
        <taxon>Burkholderiaceae</taxon>
        <taxon>Caballeronia</taxon>
    </lineage>
</organism>
<dbReference type="InterPro" id="IPR041183">
    <property type="entry name" value="Cyclophilin-like"/>
</dbReference>
<feature type="domain" description="Cyclophilin-like" evidence="1">
    <location>
        <begin position="5"/>
        <end position="113"/>
    </location>
</feature>
<protein>
    <recommendedName>
        <fullName evidence="1">Cyclophilin-like domain-containing protein</fullName>
    </recommendedName>
</protein>
<name>A0A069PIW7_9BURK</name>
<comment type="caution">
    <text evidence="2">The sequence shown here is derived from an EMBL/GenBank/DDBJ whole genome shotgun (WGS) entry which is preliminary data.</text>
</comment>
<gene>
    <name evidence="2" type="ORF">BG61_24370</name>
</gene>
<reference evidence="2 3" key="1">
    <citation type="submission" date="2014-03" db="EMBL/GenBank/DDBJ databases">
        <title>Draft Genome Sequences of Four Burkholderia Strains.</title>
        <authorList>
            <person name="Liu X.Y."/>
            <person name="Li C.X."/>
            <person name="Xu J.H."/>
        </authorList>
    </citation>
    <scope>NUCLEOTIDE SEQUENCE [LARGE SCALE GENOMIC DNA]</scope>
    <source>
        <strain evidence="2 3">DSM 50014</strain>
    </source>
</reference>